<dbReference type="InterPro" id="IPR036770">
    <property type="entry name" value="Ankyrin_rpt-contain_sf"/>
</dbReference>
<dbReference type="AlphaFoldDB" id="A0AA43TXH6"/>
<dbReference type="SMART" id="SM00248">
    <property type="entry name" value="ANK"/>
    <property type="match status" value="5"/>
</dbReference>
<comment type="caution">
    <text evidence="4">The sequence shown here is derived from an EMBL/GenBank/DDBJ whole genome shotgun (WGS) entry which is preliminary data.</text>
</comment>
<feature type="repeat" description="ANK" evidence="1">
    <location>
        <begin position="1070"/>
        <end position="1110"/>
    </location>
</feature>
<feature type="region of interest" description="Disordered" evidence="2">
    <location>
        <begin position="598"/>
        <end position="677"/>
    </location>
</feature>
<name>A0AA43TXH6_9LECA</name>
<dbReference type="GO" id="GO:0004674">
    <property type="term" value="F:protein serine/threonine kinase activity"/>
    <property type="evidence" value="ECO:0007669"/>
    <property type="project" value="TreeGrafter"/>
</dbReference>
<dbReference type="GO" id="GO:0005634">
    <property type="term" value="C:nucleus"/>
    <property type="evidence" value="ECO:0007669"/>
    <property type="project" value="TreeGrafter"/>
</dbReference>
<accession>A0AA43TXH6</accession>
<dbReference type="Pfam" id="PF00069">
    <property type="entry name" value="Pkinase"/>
    <property type="match status" value="1"/>
</dbReference>
<keyword evidence="5" id="KW-1185">Reference proteome</keyword>
<feature type="compositionally biased region" description="Basic and acidic residues" evidence="2">
    <location>
        <begin position="659"/>
        <end position="677"/>
    </location>
</feature>
<dbReference type="Proteomes" id="UP001161017">
    <property type="component" value="Unassembled WGS sequence"/>
</dbReference>
<dbReference type="Gene3D" id="1.10.510.10">
    <property type="entry name" value="Transferase(Phosphotransferase) domain 1"/>
    <property type="match status" value="1"/>
</dbReference>
<dbReference type="Gene3D" id="3.30.200.20">
    <property type="entry name" value="Phosphorylase Kinase, domain 1"/>
    <property type="match status" value="1"/>
</dbReference>
<dbReference type="InterPro" id="IPR011009">
    <property type="entry name" value="Kinase-like_dom_sf"/>
</dbReference>
<evidence type="ECO:0000259" key="3">
    <source>
        <dbReference type="PROSITE" id="PS50011"/>
    </source>
</evidence>
<dbReference type="SUPFAM" id="SSF48403">
    <property type="entry name" value="Ankyrin repeat"/>
    <property type="match status" value="1"/>
</dbReference>
<evidence type="ECO:0000313" key="4">
    <source>
        <dbReference type="EMBL" id="MDI1491504.1"/>
    </source>
</evidence>
<evidence type="ECO:0000313" key="5">
    <source>
        <dbReference type="Proteomes" id="UP001161017"/>
    </source>
</evidence>
<dbReference type="EMBL" id="JAPUFD010000014">
    <property type="protein sequence ID" value="MDI1491504.1"/>
    <property type="molecule type" value="Genomic_DNA"/>
</dbReference>
<dbReference type="GO" id="GO:0005524">
    <property type="term" value="F:ATP binding"/>
    <property type="evidence" value="ECO:0007669"/>
    <property type="project" value="InterPro"/>
</dbReference>
<dbReference type="SMART" id="SM00220">
    <property type="entry name" value="S_TKc"/>
    <property type="match status" value="1"/>
</dbReference>
<dbReference type="PROSITE" id="PS00108">
    <property type="entry name" value="PROTEIN_KINASE_ST"/>
    <property type="match status" value="1"/>
</dbReference>
<dbReference type="PROSITE" id="PS50297">
    <property type="entry name" value="ANK_REP_REGION"/>
    <property type="match status" value="1"/>
</dbReference>
<protein>
    <recommendedName>
        <fullName evidence="3">Protein kinase domain-containing protein</fullName>
    </recommendedName>
</protein>
<gene>
    <name evidence="4" type="ORF">OHK93_002713</name>
</gene>
<evidence type="ECO:0000256" key="2">
    <source>
        <dbReference type="SAM" id="MobiDB-lite"/>
    </source>
</evidence>
<feature type="compositionally biased region" description="Basic and acidic residues" evidence="2">
    <location>
        <begin position="624"/>
        <end position="638"/>
    </location>
</feature>
<dbReference type="InterPro" id="IPR002110">
    <property type="entry name" value="Ankyrin_rpt"/>
</dbReference>
<dbReference type="CDD" id="cd00180">
    <property type="entry name" value="PKc"/>
    <property type="match status" value="1"/>
</dbReference>
<dbReference type="PANTHER" id="PTHR44167:SF24">
    <property type="entry name" value="SERINE_THREONINE-PROTEIN KINASE CHK2"/>
    <property type="match status" value="1"/>
</dbReference>
<proteinExistence type="predicted"/>
<organism evidence="4 5">
    <name type="scientific">Ramalina farinacea</name>
    <dbReference type="NCBI Taxonomy" id="258253"/>
    <lineage>
        <taxon>Eukaryota</taxon>
        <taxon>Fungi</taxon>
        <taxon>Dikarya</taxon>
        <taxon>Ascomycota</taxon>
        <taxon>Pezizomycotina</taxon>
        <taxon>Lecanoromycetes</taxon>
        <taxon>OSLEUM clade</taxon>
        <taxon>Lecanoromycetidae</taxon>
        <taxon>Lecanorales</taxon>
        <taxon>Lecanorineae</taxon>
        <taxon>Ramalinaceae</taxon>
        <taxon>Ramalina</taxon>
    </lineage>
</organism>
<sequence length="1210" mass="135179">MSRVSFAPGSHTPGAGGKCLDIVQEIRFAVSGRSAPQELDVHFDNLSIALLDEIKDQQWSSRPRTWYILHAMNRLDTMNAFIYRGLNDTSLPHRRDSLPETLNADEARAFLELQELIPSNILHLENGKHIMLKNGDIFFEERRQKLGYGSQGTTVVDRVISKATGRVYARKRISRKIFGHDKNAQEVYQNEIKALHKIEKQEHLIRVVGSYTDSKYFAMILEPVAEMSLKDFLAKGAPPDQESRRKLQTYFGCLAHTIRYLHGIEMLHKDIKPENVLLKSGRLILTDFGTAFDWSKTGQSMTRSNANDGRTPRYQSPEVASAGEFHRSSDIWSLGVVFLEIATVLRGKSLKEMNSYMESQGTKKTAIYENLEIALSWFEPLRASQFGSILDNEPLAWIRKMLNRTFSTRPTAAELFDEVSDFEDGLYCGGCCLDQPDSDDLSESDGGILCSISEADELDEQTQVPIQQPSQYRQYVASQPSDSNIFRQDHAVPGAFPLPYEIIQEPVETPGHQTRTGDLSASRDQLANHHGTVSAEVINPECPFKNHHKEPSKKLVMVSSTHKKNDVMVAGKTFKERDTFIRWLAGLPERFRVPPQTRAHAFKQKSRPSVGSQRIGHFLSTLPEEPRDFRDALDDTSGKHASPSASPNTRRSWTFPENLSREPSEMHDKKLSKSNSHEDLASIPLGLDEEEDLSPSADIPLSNLVHSASDSNLAMAGNLTSNEFQKTVKDLKAFAANMPHKQQEQSPPPSYVEKMLVVPDRGTWSSPEQRELPTLTTIINATTVADDVAGPGVEHLARAAKKQESEHLGSSAVKEPSSNLKLGAWIDKAPKARRKRFGPASEVRARILDTKSTQAPTTIMSVGAREKLSHGRPLLRWNDKYYGYLPAYIQAGKVATLREFLQSGCNPGTVAKPRWAPIVKAIKGRSTKHTKCLTALVTYGVDTNASQKVSGRTPLHYAIDNEPWPGYATVIYILLTAGANPNAASRAGDKPLLMLLGGSGRLPQEKRDALLLLLAPNVDIDLNVTFSGTQDNALHLAIRLKDPFVVDAVLEKMKTKTYGSFRLLDQANGSGFTPLLLAFSIFNFSDDEAEELQIIKLLLEYGANANEQDKGKGETPLHRVVRDIKNAIVLELLCRHSANPKVRNEAGKRPLDLIPKSRGETHPEDWFSFADRRMRNTLKAEDFRPPELIEYLDKESAERADPAFQISPRR</sequence>
<feature type="domain" description="Protein kinase" evidence="3">
    <location>
        <begin position="140"/>
        <end position="423"/>
    </location>
</feature>
<reference evidence="4" key="1">
    <citation type="journal article" date="2023" name="Genome Biol. Evol.">
        <title>First Whole Genome Sequence and Flow Cytometry Genome Size Data for the Lichen-Forming Fungus Ramalina farinacea (Ascomycota).</title>
        <authorList>
            <person name="Llewellyn T."/>
            <person name="Mian S."/>
            <person name="Hill R."/>
            <person name="Leitch I.J."/>
            <person name="Gaya E."/>
        </authorList>
    </citation>
    <scope>NUCLEOTIDE SEQUENCE</scope>
    <source>
        <strain evidence="4">LIQ254RAFAR</strain>
    </source>
</reference>
<feature type="repeat" description="ANK" evidence="1">
    <location>
        <begin position="1112"/>
        <end position="1145"/>
    </location>
</feature>
<dbReference type="SUPFAM" id="SSF56112">
    <property type="entry name" value="Protein kinase-like (PK-like)"/>
    <property type="match status" value="1"/>
</dbReference>
<dbReference type="InterPro" id="IPR000719">
    <property type="entry name" value="Prot_kinase_dom"/>
</dbReference>
<evidence type="ECO:0000256" key="1">
    <source>
        <dbReference type="PROSITE-ProRule" id="PRU00023"/>
    </source>
</evidence>
<dbReference type="Gene3D" id="1.25.40.20">
    <property type="entry name" value="Ankyrin repeat-containing domain"/>
    <property type="match status" value="2"/>
</dbReference>
<dbReference type="Pfam" id="PF12796">
    <property type="entry name" value="Ank_2"/>
    <property type="match status" value="1"/>
</dbReference>
<dbReference type="PANTHER" id="PTHR44167">
    <property type="entry name" value="OVARIAN-SPECIFIC SERINE/THREONINE-PROTEIN KINASE LOK-RELATED"/>
    <property type="match status" value="1"/>
</dbReference>
<feature type="compositionally biased region" description="Polar residues" evidence="2">
    <location>
        <begin position="643"/>
        <end position="657"/>
    </location>
</feature>
<dbReference type="InterPro" id="IPR008271">
    <property type="entry name" value="Ser/Thr_kinase_AS"/>
</dbReference>
<feature type="repeat" description="ANK" evidence="1">
    <location>
        <begin position="950"/>
        <end position="986"/>
    </location>
</feature>
<keyword evidence="1" id="KW-0040">ANK repeat</keyword>
<dbReference type="PROSITE" id="PS50011">
    <property type="entry name" value="PROTEIN_KINASE_DOM"/>
    <property type="match status" value="1"/>
</dbReference>
<dbReference type="PROSITE" id="PS50088">
    <property type="entry name" value="ANK_REPEAT"/>
    <property type="match status" value="3"/>
</dbReference>
<dbReference type="GO" id="GO:0044773">
    <property type="term" value="P:mitotic DNA damage checkpoint signaling"/>
    <property type="evidence" value="ECO:0007669"/>
    <property type="project" value="TreeGrafter"/>
</dbReference>